<evidence type="ECO:0000313" key="2">
    <source>
        <dbReference type="EMBL" id="ALU40117.1"/>
    </source>
</evidence>
<dbReference type="KEGG" id="kfv:AS188_10600"/>
<dbReference type="EMBL" id="CP013254">
    <property type="protein sequence ID" value="ALU40117.1"/>
    <property type="molecule type" value="Genomic_DNA"/>
</dbReference>
<dbReference type="RefSeq" id="WP_058858818.1">
    <property type="nucleotide sequence ID" value="NZ_BJZR01000005.1"/>
</dbReference>
<dbReference type="InterPro" id="IPR000182">
    <property type="entry name" value="GNAT_dom"/>
</dbReference>
<reference evidence="2 4" key="1">
    <citation type="submission" date="2015-11" db="EMBL/GenBank/DDBJ databases">
        <title>Complete Genome Sequence of Kocuria flava strain HO-9041.</title>
        <authorList>
            <person name="Zhou M."/>
            <person name="Dai J."/>
        </authorList>
    </citation>
    <scope>NUCLEOTIDE SEQUENCE [LARGE SCALE GENOMIC DNA]</scope>
    <source>
        <strain evidence="2 4">HO-9041</strain>
    </source>
</reference>
<proteinExistence type="predicted"/>
<evidence type="ECO:0000313" key="3">
    <source>
        <dbReference type="EMBL" id="GEO91047.1"/>
    </source>
</evidence>
<dbReference type="AlphaFoldDB" id="A0A0U3HB16"/>
<accession>A0A0U3HB16</accession>
<evidence type="ECO:0000313" key="5">
    <source>
        <dbReference type="Proteomes" id="UP000321155"/>
    </source>
</evidence>
<reference evidence="3 5" key="2">
    <citation type="submission" date="2019-07" db="EMBL/GenBank/DDBJ databases">
        <title>Whole genome shotgun sequence of Kocuria flava NBRC 107626.</title>
        <authorList>
            <person name="Hosoyama A."/>
            <person name="Uohara A."/>
            <person name="Ohji S."/>
            <person name="Ichikawa N."/>
        </authorList>
    </citation>
    <scope>NUCLEOTIDE SEQUENCE [LARGE SCALE GENOMIC DNA]</scope>
    <source>
        <strain evidence="3 5">NBRC 107626</strain>
    </source>
</reference>
<dbReference type="InterPro" id="IPR016181">
    <property type="entry name" value="Acyl_CoA_acyltransferase"/>
</dbReference>
<name>A0A0U3HB16_9MICC</name>
<dbReference type="EMBL" id="BJZR01000005">
    <property type="protein sequence ID" value="GEO91047.1"/>
    <property type="molecule type" value="Genomic_DNA"/>
</dbReference>
<dbReference type="SUPFAM" id="SSF55729">
    <property type="entry name" value="Acyl-CoA N-acyltransferases (Nat)"/>
    <property type="match status" value="1"/>
</dbReference>
<dbReference type="GO" id="GO:0016747">
    <property type="term" value="F:acyltransferase activity, transferring groups other than amino-acyl groups"/>
    <property type="evidence" value="ECO:0007669"/>
    <property type="project" value="InterPro"/>
</dbReference>
<protein>
    <recommendedName>
        <fullName evidence="1">N-acetyltransferase domain-containing protein</fullName>
    </recommendedName>
</protein>
<evidence type="ECO:0000259" key="1">
    <source>
        <dbReference type="PROSITE" id="PS51186"/>
    </source>
</evidence>
<dbReference type="Proteomes" id="UP000057181">
    <property type="component" value="Chromosome"/>
</dbReference>
<dbReference type="Pfam" id="PF00583">
    <property type="entry name" value="Acetyltransf_1"/>
    <property type="match status" value="1"/>
</dbReference>
<dbReference type="OrthoDB" id="3173333at2"/>
<evidence type="ECO:0000313" key="4">
    <source>
        <dbReference type="Proteomes" id="UP000057181"/>
    </source>
</evidence>
<keyword evidence="5" id="KW-1185">Reference proteome</keyword>
<dbReference type="PROSITE" id="PS51186">
    <property type="entry name" value="GNAT"/>
    <property type="match status" value="1"/>
</dbReference>
<organism evidence="2 4">
    <name type="scientific">Kocuria flava</name>
    <dbReference type="NCBI Taxonomy" id="446860"/>
    <lineage>
        <taxon>Bacteria</taxon>
        <taxon>Bacillati</taxon>
        <taxon>Actinomycetota</taxon>
        <taxon>Actinomycetes</taxon>
        <taxon>Micrococcales</taxon>
        <taxon>Micrococcaceae</taxon>
        <taxon>Kocuria</taxon>
    </lineage>
</organism>
<feature type="domain" description="N-acetyltransferase" evidence="1">
    <location>
        <begin position="6"/>
        <end position="165"/>
    </location>
</feature>
<dbReference type="CDD" id="cd04301">
    <property type="entry name" value="NAT_SF"/>
    <property type="match status" value="1"/>
</dbReference>
<dbReference type="Gene3D" id="3.40.630.30">
    <property type="match status" value="1"/>
</dbReference>
<gene>
    <name evidence="2" type="ORF">AS188_10600</name>
    <name evidence="3" type="ORF">KFL01_03530</name>
</gene>
<sequence length="188" mass="20044">MSSAGHEIRPARASDHAAAVALHAQVVPGRELTRERFTAWLETTTVATVGGEVVGLCHGNHASATWQSVVVEPEPDPQWRCSYLDTLVVARAHRGRGIGADLLERFLDAARAAGSTWAVLRPEPATPRPGAEQVLAFYGGAGFVPLQHRLAHGLSNALVLGRPLVAHPEHVLQPLQVAPPRPGGRRAD</sequence>
<dbReference type="Proteomes" id="UP000321155">
    <property type="component" value="Unassembled WGS sequence"/>
</dbReference>